<gene>
    <name evidence="2" type="ORF">P171DRAFT_197277</name>
</gene>
<protein>
    <submittedName>
        <fullName evidence="2">Uncharacterized protein</fullName>
    </submittedName>
</protein>
<organism evidence="2 3">
    <name type="scientific">Karstenula rhodostoma CBS 690.94</name>
    <dbReference type="NCBI Taxonomy" id="1392251"/>
    <lineage>
        <taxon>Eukaryota</taxon>
        <taxon>Fungi</taxon>
        <taxon>Dikarya</taxon>
        <taxon>Ascomycota</taxon>
        <taxon>Pezizomycotina</taxon>
        <taxon>Dothideomycetes</taxon>
        <taxon>Pleosporomycetidae</taxon>
        <taxon>Pleosporales</taxon>
        <taxon>Massarineae</taxon>
        <taxon>Didymosphaeriaceae</taxon>
        <taxon>Karstenula</taxon>
    </lineage>
</organism>
<keyword evidence="1" id="KW-1133">Transmembrane helix</keyword>
<keyword evidence="1" id="KW-0812">Transmembrane</keyword>
<dbReference type="Proteomes" id="UP000799764">
    <property type="component" value="Unassembled WGS sequence"/>
</dbReference>
<evidence type="ECO:0000256" key="1">
    <source>
        <dbReference type="SAM" id="Phobius"/>
    </source>
</evidence>
<accession>A0A9P4PVG5</accession>
<dbReference type="AlphaFoldDB" id="A0A9P4PVG5"/>
<feature type="transmembrane region" description="Helical" evidence="1">
    <location>
        <begin position="239"/>
        <end position="267"/>
    </location>
</feature>
<evidence type="ECO:0000313" key="2">
    <source>
        <dbReference type="EMBL" id="KAF2449654.1"/>
    </source>
</evidence>
<dbReference type="EMBL" id="MU001494">
    <property type="protein sequence ID" value="KAF2449654.1"/>
    <property type="molecule type" value="Genomic_DNA"/>
</dbReference>
<sequence>MPGLSLTEITVLIANESCSDQPRRISRLLGEKSWTSLSNGTVDMFAKFQVLDFLLSSIYLQPMDFYRSLEIPELLDEGSIQPSLDNSGLQAPLGMSTPRLSTHIGTAFKEIEKADDLVGSVANVVEPIRFVTEVIAKEPLEDDPEKPWPYRREFKRRMQELRELCKQRGNNVQRNLEGLNRQLDHFTKAKQIREADLVRILTILASIYLPLSLAASLLGMQYPFKLVAHDHVPDGDGRYLVGTNLLFDFFGVSIGLGTVTVFIFWTIRAIMWCRSKGVERLLSNKSVGQHSTFLYERRWRNHDRRSRFFSFIYGLTGLWIGAGFLLALPAVFLVGMLSSAQNAWDAAKWTFTAYAAGGGALIFAFLATYGCFYYAGNQRQD</sequence>
<dbReference type="OrthoDB" id="3231000at2759"/>
<reference evidence="2" key="1">
    <citation type="journal article" date="2020" name="Stud. Mycol.">
        <title>101 Dothideomycetes genomes: a test case for predicting lifestyles and emergence of pathogens.</title>
        <authorList>
            <person name="Haridas S."/>
            <person name="Albert R."/>
            <person name="Binder M."/>
            <person name="Bloem J."/>
            <person name="Labutti K."/>
            <person name="Salamov A."/>
            <person name="Andreopoulos B."/>
            <person name="Baker S."/>
            <person name="Barry K."/>
            <person name="Bills G."/>
            <person name="Bluhm B."/>
            <person name="Cannon C."/>
            <person name="Castanera R."/>
            <person name="Culley D."/>
            <person name="Daum C."/>
            <person name="Ezra D."/>
            <person name="Gonzalez J."/>
            <person name="Henrissat B."/>
            <person name="Kuo A."/>
            <person name="Liang C."/>
            <person name="Lipzen A."/>
            <person name="Lutzoni F."/>
            <person name="Magnuson J."/>
            <person name="Mondo S."/>
            <person name="Nolan M."/>
            <person name="Ohm R."/>
            <person name="Pangilinan J."/>
            <person name="Park H.-J."/>
            <person name="Ramirez L."/>
            <person name="Alfaro M."/>
            <person name="Sun H."/>
            <person name="Tritt A."/>
            <person name="Yoshinaga Y."/>
            <person name="Zwiers L.-H."/>
            <person name="Turgeon B."/>
            <person name="Goodwin S."/>
            <person name="Spatafora J."/>
            <person name="Crous P."/>
            <person name="Grigoriev I."/>
        </authorList>
    </citation>
    <scope>NUCLEOTIDE SEQUENCE</scope>
    <source>
        <strain evidence="2">CBS 690.94</strain>
    </source>
</reference>
<proteinExistence type="predicted"/>
<evidence type="ECO:0000313" key="3">
    <source>
        <dbReference type="Proteomes" id="UP000799764"/>
    </source>
</evidence>
<comment type="caution">
    <text evidence="2">The sequence shown here is derived from an EMBL/GenBank/DDBJ whole genome shotgun (WGS) entry which is preliminary data.</text>
</comment>
<name>A0A9P4PVG5_9PLEO</name>
<dbReference type="Gene3D" id="1.20.58.340">
    <property type="entry name" value="Magnesium transport protein CorA, transmembrane region"/>
    <property type="match status" value="1"/>
</dbReference>
<keyword evidence="1" id="KW-0472">Membrane</keyword>
<keyword evidence="3" id="KW-1185">Reference proteome</keyword>
<feature type="transmembrane region" description="Helical" evidence="1">
    <location>
        <begin position="353"/>
        <end position="375"/>
    </location>
</feature>
<feature type="transmembrane region" description="Helical" evidence="1">
    <location>
        <begin position="197"/>
        <end position="219"/>
    </location>
</feature>
<feature type="transmembrane region" description="Helical" evidence="1">
    <location>
        <begin position="308"/>
        <end position="333"/>
    </location>
</feature>